<evidence type="ECO:0000256" key="1">
    <source>
        <dbReference type="ARBA" id="ARBA00022490"/>
    </source>
</evidence>
<comment type="similarity">
    <text evidence="2">Belongs to the gluconeogenesis factor family.</text>
</comment>
<proteinExistence type="inferred from homology"/>
<dbReference type="Gene3D" id="3.40.50.10680">
    <property type="entry name" value="CofD-like domains"/>
    <property type="match status" value="1"/>
</dbReference>
<dbReference type="InterPro" id="IPR010119">
    <property type="entry name" value="Gluconeogen_factor"/>
</dbReference>
<gene>
    <name evidence="3" type="ORF">IAB67_02050</name>
</gene>
<comment type="caution">
    <text evidence="3">The sequence shown here is derived from an EMBL/GenBank/DDBJ whole genome shotgun (WGS) entry which is preliminary data.</text>
</comment>
<dbReference type="NCBIfam" id="TIGR01826">
    <property type="entry name" value="CofD_related"/>
    <property type="match status" value="1"/>
</dbReference>
<dbReference type="Pfam" id="PF01933">
    <property type="entry name" value="CofD"/>
    <property type="match status" value="1"/>
</dbReference>
<dbReference type="EMBL" id="DVMR01000024">
    <property type="protein sequence ID" value="HIU43061.1"/>
    <property type="molecule type" value="Genomic_DNA"/>
</dbReference>
<dbReference type="GO" id="GO:0005737">
    <property type="term" value="C:cytoplasm"/>
    <property type="evidence" value="ECO:0007669"/>
    <property type="project" value="UniProtKB-SubCell"/>
</dbReference>
<dbReference type="PANTHER" id="PTHR30135">
    <property type="entry name" value="UNCHARACTERIZED PROTEIN YVCK-RELATED"/>
    <property type="match status" value="1"/>
</dbReference>
<comment type="function">
    <text evidence="2">Required for morphogenesis under gluconeogenic growth conditions.</text>
</comment>
<dbReference type="HAMAP" id="MF_00973">
    <property type="entry name" value="Gluconeogen_factor"/>
    <property type="match status" value="1"/>
</dbReference>
<evidence type="ECO:0000313" key="3">
    <source>
        <dbReference type="EMBL" id="HIU43061.1"/>
    </source>
</evidence>
<sequence length="356" mass="38640">MNYKELDAEAAFDLTRAARVSGRRVTAIGGGTGLSTLLLGLKEYTDNITAIVTVTDDGGGSGVLRREFGMLPPGDIRNCILSLANTSTTMNQLLNYRFTDGTLKGQSFGNLFLLALCGVCGSFEAAVERMGQFLAVTGRVLPVTGSDVTLEALFEDGSTVRGETSITAAKKESGLRIDQISLRPQSPRALDSVMQAIEQAELIVLGPGSLYTSLIPNLLVDGVSEAIERSSALKIYVLNIMTQEGETEGYTAAQHVQALNRHARRRIVDVCLYNTQAVHPRIVEKYRSERCAQLFPNPYVFQKMGVELFGGQILALGSEYARHDPLRLAYTIMQAAHQFAPRPGVLGGYDAFLLKE</sequence>
<dbReference type="PANTHER" id="PTHR30135:SF3">
    <property type="entry name" value="GLUCONEOGENESIS FACTOR-RELATED"/>
    <property type="match status" value="1"/>
</dbReference>
<name>A0A9D1LLA3_9CLOT</name>
<organism evidence="3 4">
    <name type="scientific">Candidatus Ventrousia excrementavium</name>
    <dbReference type="NCBI Taxonomy" id="2840961"/>
    <lineage>
        <taxon>Bacteria</taxon>
        <taxon>Bacillati</taxon>
        <taxon>Bacillota</taxon>
        <taxon>Clostridia</taxon>
        <taxon>Eubacteriales</taxon>
        <taxon>Clostridiaceae</taxon>
        <taxon>Clostridiaceae incertae sedis</taxon>
        <taxon>Candidatus Ventrousia</taxon>
    </lineage>
</organism>
<dbReference type="Proteomes" id="UP000824073">
    <property type="component" value="Unassembled WGS sequence"/>
</dbReference>
<dbReference type="GO" id="GO:0043743">
    <property type="term" value="F:LPPG:FO 2-phospho-L-lactate transferase activity"/>
    <property type="evidence" value="ECO:0007669"/>
    <property type="project" value="InterPro"/>
</dbReference>
<dbReference type="GO" id="GO:0008360">
    <property type="term" value="P:regulation of cell shape"/>
    <property type="evidence" value="ECO:0007669"/>
    <property type="project" value="UniProtKB-UniRule"/>
</dbReference>
<comment type="subcellular location">
    <subcellularLocation>
        <location evidence="2">Cytoplasm</location>
    </subcellularLocation>
</comment>
<keyword evidence="1 2" id="KW-0963">Cytoplasm</keyword>
<dbReference type="AlphaFoldDB" id="A0A9D1LLA3"/>
<reference evidence="3" key="2">
    <citation type="journal article" date="2021" name="PeerJ">
        <title>Extensive microbial diversity within the chicken gut microbiome revealed by metagenomics and culture.</title>
        <authorList>
            <person name="Gilroy R."/>
            <person name="Ravi A."/>
            <person name="Getino M."/>
            <person name="Pursley I."/>
            <person name="Horton D.L."/>
            <person name="Alikhan N.F."/>
            <person name="Baker D."/>
            <person name="Gharbi K."/>
            <person name="Hall N."/>
            <person name="Watson M."/>
            <person name="Adriaenssens E.M."/>
            <person name="Foster-Nyarko E."/>
            <person name="Jarju S."/>
            <person name="Secka A."/>
            <person name="Antonio M."/>
            <person name="Oren A."/>
            <person name="Chaudhuri R.R."/>
            <person name="La Ragione R."/>
            <person name="Hildebrand F."/>
            <person name="Pallen M.J."/>
        </authorList>
    </citation>
    <scope>NUCLEOTIDE SEQUENCE</scope>
    <source>
        <strain evidence="3">CHK191-8634</strain>
    </source>
</reference>
<evidence type="ECO:0000256" key="2">
    <source>
        <dbReference type="HAMAP-Rule" id="MF_00973"/>
    </source>
</evidence>
<dbReference type="InterPro" id="IPR038136">
    <property type="entry name" value="CofD-like_dom_sf"/>
</dbReference>
<evidence type="ECO:0000313" key="4">
    <source>
        <dbReference type="Proteomes" id="UP000824073"/>
    </source>
</evidence>
<reference evidence="3" key="1">
    <citation type="submission" date="2020-10" db="EMBL/GenBank/DDBJ databases">
        <authorList>
            <person name="Gilroy R."/>
        </authorList>
    </citation>
    <scope>NUCLEOTIDE SEQUENCE</scope>
    <source>
        <strain evidence="3">CHK191-8634</strain>
    </source>
</reference>
<protein>
    <recommendedName>
        <fullName evidence="2">Putative gluconeogenesis factor</fullName>
    </recommendedName>
</protein>
<accession>A0A9D1LLA3</accession>
<dbReference type="InterPro" id="IPR002882">
    <property type="entry name" value="CofD"/>
</dbReference>
<dbReference type="CDD" id="cd07187">
    <property type="entry name" value="YvcK_like"/>
    <property type="match status" value="1"/>
</dbReference>
<dbReference type="SUPFAM" id="SSF142338">
    <property type="entry name" value="CofD-like"/>
    <property type="match status" value="1"/>
</dbReference>